<evidence type="ECO:0000256" key="1">
    <source>
        <dbReference type="SAM" id="Phobius"/>
    </source>
</evidence>
<reference evidence="2" key="2">
    <citation type="journal article" date="2015" name="Fish Shellfish Immunol.">
        <title>Early steps in the European eel (Anguilla anguilla)-Vibrio vulnificus interaction in the gills: Role of the RtxA13 toxin.</title>
        <authorList>
            <person name="Callol A."/>
            <person name="Pajuelo D."/>
            <person name="Ebbesson L."/>
            <person name="Teles M."/>
            <person name="MacKenzie S."/>
            <person name="Amaro C."/>
        </authorList>
    </citation>
    <scope>NUCLEOTIDE SEQUENCE</scope>
</reference>
<evidence type="ECO:0000313" key="2">
    <source>
        <dbReference type="EMBL" id="JAH09173.1"/>
    </source>
</evidence>
<name>A0A0E9PZ55_ANGAN</name>
<reference evidence="2" key="1">
    <citation type="submission" date="2014-11" db="EMBL/GenBank/DDBJ databases">
        <authorList>
            <person name="Amaro Gonzalez C."/>
        </authorList>
    </citation>
    <scope>NUCLEOTIDE SEQUENCE</scope>
</reference>
<feature type="transmembrane region" description="Helical" evidence="1">
    <location>
        <begin position="12"/>
        <end position="33"/>
    </location>
</feature>
<dbReference type="EMBL" id="GBXM01099404">
    <property type="protein sequence ID" value="JAH09173.1"/>
    <property type="molecule type" value="Transcribed_RNA"/>
</dbReference>
<keyword evidence="1" id="KW-1133">Transmembrane helix</keyword>
<organism evidence="2">
    <name type="scientific">Anguilla anguilla</name>
    <name type="common">European freshwater eel</name>
    <name type="synonym">Muraena anguilla</name>
    <dbReference type="NCBI Taxonomy" id="7936"/>
    <lineage>
        <taxon>Eukaryota</taxon>
        <taxon>Metazoa</taxon>
        <taxon>Chordata</taxon>
        <taxon>Craniata</taxon>
        <taxon>Vertebrata</taxon>
        <taxon>Euteleostomi</taxon>
        <taxon>Actinopterygii</taxon>
        <taxon>Neopterygii</taxon>
        <taxon>Teleostei</taxon>
        <taxon>Anguilliformes</taxon>
        <taxon>Anguillidae</taxon>
        <taxon>Anguilla</taxon>
    </lineage>
</organism>
<keyword evidence="1" id="KW-0472">Membrane</keyword>
<keyword evidence="1" id="KW-0812">Transmembrane</keyword>
<accession>A0A0E9PZ55</accession>
<proteinExistence type="predicted"/>
<sequence length="39" mass="4649">MNSLCTRVHCASSFLLLFFLFVNFSSFYVFFLFQKSLRS</sequence>
<protein>
    <submittedName>
        <fullName evidence="2">Uncharacterized protein</fullName>
    </submittedName>
</protein>
<dbReference type="AlphaFoldDB" id="A0A0E9PZ55"/>